<comment type="subcellular location">
    <subcellularLocation>
        <location evidence="1">Cell inner membrane</location>
        <topology evidence="1">Multi-pass membrane protein</topology>
    </subcellularLocation>
    <subcellularLocation>
        <location evidence="9">Cell membrane</location>
        <topology evidence="9">Multi-pass membrane protein</topology>
    </subcellularLocation>
</comment>
<protein>
    <submittedName>
        <fullName evidence="11">Amino acid ABC transporter permease</fullName>
    </submittedName>
</protein>
<evidence type="ECO:0000256" key="7">
    <source>
        <dbReference type="ARBA" id="ARBA00022989"/>
    </source>
</evidence>
<organism evidence="11 12">
    <name type="scientific">Dongia sedimenti</name>
    <dbReference type="NCBI Taxonomy" id="3064282"/>
    <lineage>
        <taxon>Bacteria</taxon>
        <taxon>Pseudomonadati</taxon>
        <taxon>Pseudomonadota</taxon>
        <taxon>Alphaproteobacteria</taxon>
        <taxon>Rhodospirillales</taxon>
        <taxon>Dongiaceae</taxon>
        <taxon>Dongia</taxon>
    </lineage>
</organism>
<keyword evidence="4" id="KW-1003">Cell membrane</keyword>
<evidence type="ECO:0000256" key="3">
    <source>
        <dbReference type="ARBA" id="ARBA00022448"/>
    </source>
</evidence>
<feature type="transmembrane region" description="Helical" evidence="9">
    <location>
        <begin position="26"/>
        <end position="49"/>
    </location>
</feature>
<dbReference type="InterPro" id="IPR043429">
    <property type="entry name" value="ArtM/GltK/GlnP/TcyL/YhdX-like"/>
</dbReference>
<dbReference type="EMBL" id="JAUYVI010000002">
    <property type="protein sequence ID" value="MDQ7247092.1"/>
    <property type="molecule type" value="Genomic_DNA"/>
</dbReference>
<dbReference type="InterPro" id="IPR010065">
    <property type="entry name" value="AA_ABC_transptr_permease_3TM"/>
</dbReference>
<keyword evidence="5 9" id="KW-0812">Transmembrane</keyword>
<evidence type="ECO:0000256" key="6">
    <source>
        <dbReference type="ARBA" id="ARBA00022970"/>
    </source>
</evidence>
<feature type="domain" description="ABC transmembrane type-1" evidence="10">
    <location>
        <begin position="22"/>
        <end position="209"/>
    </location>
</feature>
<dbReference type="SUPFAM" id="SSF161098">
    <property type="entry name" value="MetI-like"/>
    <property type="match status" value="1"/>
</dbReference>
<reference evidence="12" key="1">
    <citation type="submission" date="2023-08" db="EMBL/GenBank/DDBJ databases">
        <title>Rhodospirillaceae gen. nov., a novel taxon isolated from the Yangtze River Yuezi River estuary sludge.</title>
        <authorList>
            <person name="Ruan L."/>
        </authorList>
    </citation>
    <scope>NUCLEOTIDE SEQUENCE [LARGE SCALE GENOMIC DNA]</scope>
    <source>
        <strain evidence="12">R-7</strain>
    </source>
</reference>
<dbReference type="NCBIfam" id="TIGR01726">
    <property type="entry name" value="HEQRo_perm_3TM"/>
    <property type="match status" value="1"/>
</dbReference>
<evidence type="ECO:0000256" key="2">
    <source>
        <dbReference type="ARBA" id="ARBA00010072"/>
    </source>
</evidence>
<keyword evidence="12" id="KW-1185">Reference proteome</keyword>
<gene>
    <name evidence="11" type="ORF">Q8A70_05425</name>
</gene>
<name>A0ABU0YIN8_9PROT</name>
<evidence type="ECO:0000256" key="5">
    <source>
        <dbReference type="ARBA" id="ARBA00022692"/>
    </source>
</evidence>
<accession>A0ABU0YIN8</accession>
<evidence type="ECO:0000256" key="9">
    <source>
        <dbReference type="RuleBase" id="RU363032"/>
    </source>
</evidence>
<dbReference type="Gene3D" id="1.10.3720.10">
    <property type="entry name" value="MetI-like"/>
    <property type="match status" value="1"/>
</dbReference>
<keyword evidence="3 9" id="KW-0813">Transport</keyword>
<evidence type="ECO:0000256" key="4">
    <source>
        <dbReference type="ARBA" id="ARBA00022475"/>
    </source>
</evidence>
<keyword evidence="6" id="KW-0029">Amino-acid transport</keyword>
<evidence type="ECO:0000313" key="12">
    <source>
        <dbReference type="Proteomes" id="UP001230156"/>
    </source>
</evidence>
<dbReference type="PROSITE" id="PS50928">
    <property type="entry name" value="ABC_TM1"/>
    <property type="match status" value="1"/>
</dbReference>
<proteinExistence type="inferred from homology"/>
<dbReference type="InterPro" id="IPR035906">
    <property type="entry name" value="MetI-like_sf"/>
</dbReference>
<evidence type="ECO:0000256" key="1">
    <source>
        <dbReference type="ARBA" id="ARBA00004429"/>
    </source>
</evidence>
<feature type="transmembrane region" description="Helical" evidence="9">
    <location>
        <begin position="188"/>
        <end position="205"/>
    </location>
</feature>
<evidence type="ECO:0000259" key="10">
    <source>
        <dbReference type="PROSITE" id="PS50928"/>
    </source>
</evidence>
<feature type="transmembrane region" description="Helical" evidence="9">
    <location>
        <begin position="61"/>
        <end position="81"/>
    </location>
</feature>
<keyword evidence="7 9" id="KW-1133">Transmembrane helix</keyword>
<dbReference type="Pfam" id="PF00528">
    <property type="entry name" value="BPD_transp_1"/>
    <property type="match status" value="1"/>
</dbReference>
<evidence type="ECO:0000313" key="11">
    <source>
        <dbReference type="EMBL" id="MDQ7247092.1"/>
    </source>
</evidence>
<evidence type="ECO:0000256" key="8">
    <source>
        <dbReference type="ARBA" id="ARBA00023136"/>
    </source>
</evidence>
<comment type="caution">
    <text evidence="11">The sequence shown here is derived from an EMBL/GenBank/DDBJ whole genome shotgun (WGS) entry which is preliminary data.</text>
</comment>
<dbReference type="CDD" id="cd06261">
    <property type="entry name" value="TM_PBP2"/>
    <property type="match status" value="1"/>
</dbReference>
<dbReference type="Proteomes" id="UP001230156">
    <property type="component" value="Unassembled WGS sequence"/>
</dbReference>
<keyword evidence="8 9" id="KW-0472">Membrane</keyword>
<dbReference type="PANTHER" id="PTHR30614">
    <property type="entry name" value="MEMBRANE COMPONENT OF AMINO ACID ABC TRANSPORTER"/>
    <property type="match status" value="1"/>
</dbReference>
<dbReference type="PANTHER" id="PTHR30614:SF0">
    <property type="entry name" value="L-CYSTINE TRANSPORT SYSTEM PERMEASE PROTEIN TCYL"/>
    <property type="match status" value="1"/>
</dbReference>
<comment type="similarity">
    <text evidence="2">Belongs to the binding-protein-dependent transport system permease family. HisMQ subfamily.</text>
</comment>
<sequence>MLDFTRFFVEIYPARWAILEGVGMTLVISFLSIVLGTILGIGVALSLVYGGRVQRFAVRAFLEYVRGTPVFVLILACYYLLSQLVQLTPFQAGLIALTVFCSSHVGENLRGALLALPRGQTEAAKAIGLTFRQTFVYVLAPQALRQALPAWINTASELVKASTLLSVIGVVELMLTTRQIIARNFMSLEFYCLAGIIYFLISFSIERLGRRVERRIALPS</sequence>
<dbReference type="RefSeq" id="WP_379954498.1">
    <property type="nucleotide sequence ID" value="NZ_JAUYVI010000002.1"/>
</dbReference>
<dbReference type="InterPro" id="IPR000515">
    <property type="entry name" value="MetI-like"/>
</dbReference>